<evidence type="ECO:0000313" key="2">
    <source>
        <dbReference type="Proteomes" id="UP000814033"/>
    </source>
</evidence>
<name>A0ACB8S6B2_9AGAM</name>
<keyword evidence="2" id="KW-1185">Reference proteome</keyword>
<comment type="caution">
    <text evidence="1">The sequence shown here is derived from an EMBL/GenBank/DDBJ whole genome shotgun (WGS) entry which is preliminary data.</text>
</comment>
<organism evidence="1 2">
    <name type="scientific">Auriscalpium vulgare</name>
    <dbReference type="NCBI Taxonomy" id="40419"/>
    <lineage>
        <taxon>Eukaryota</taxon>
        <taxon>Fungi</taxon>
        <taxon>Dikarya</taxon>
        <taxon>Basidiomycota</taxon>
        <taxon>Agaricomycotina</taxon>
        <taxon>Agaricomycetes</taxon>
        <taxon>Russulales</taxon>
        <taxon>Auriscalpiaceae</taxon>
        <taxon>Auriscalpium</taxon>
    </lineage>
</organism>
<sequence length="802" mass="85746">MTVLPRVFALLSALVFEGAYAQSQFPSLCDPPISSHHVMLCNTSAHFIDRANSLVDLFALSDVVVNLYTSSPGIELQGIPPYRWWSEALHGVAISPGTNFALPGEDFSSATSFPEPIALGATFDDPLVHSVATVISTEARAFNNADRAGLSFFTPNINPFKDPRWGRGQETPGEDPYHISQYVYQYVTGLQGGVGPDPYFKVIADCKHFAGYDLENWNGNNRMAFNAIISTQDLAEYYTPSFKSCVRDAKVGSVMCSYNAVNGVPSCASRYLLQDIIRDFFQLGDDQWITSDCDAVDNVFNPHNYTSTLVNASAISIEAGTDLDCGTTYAGTLYASVALGLVSENLVRQALARLYGSLVRLGWFDPPENQPYRQLGWSDVNTPSAQKIAYTAAVESIVLLKNDGTLPLSKSVKTIALIGPWANATAETARGNYAGVAPFYISPLAALQIAGFQVNFVNGTGIDSNDTSGFAAAVTAAAHADAIVYAGGIDQTIEAEGLDRMNITWPGNQLDLITQLAAQHKPLVVLQVSGGQVDSSSLKSNQGVNALLWAGYLSQSFGTAVVDILTGKVAPAGRLPITQYPADYVNQIPMTDMTLRPNPSTGSPGRTYKWYTGTPVFPFGFGLHYTNFSLSWAATPKASYSIQDLLSAAQDVEFTDLAPLDTFHLSVKNTGHVASDYVALLFKNSTAGPAPAPLKELVSVENTGDVASDYVALLFKNSTAGPAPAPLKELVSYARAHGVAAGKATTLALNVTLGSVARVNEDGDYALFPGTYDLSVDTAGLLKHTFELTGQSAVITSWPQPS</sequence>
<protein>
    <submittedName>
        <fullName evidence="1">Glycoside hydrolase family 3 protein</fullName>
    </submittedName>
</protein>
<accession>A0ACB8S6B2</accession>
<evidence type="ECO:0000313" key="1">
    <source>
        <dbReference type="EMBL" id="KAI0051293.1"/>
    </source>
</evidence>
<proteinExistence type="predicted"/>
<reference evidence="1" key="1">
    <citation type="submission" date="2021-02" db="EMBL/GenBank/DDBJ databases">
        <authorList>
            <consortium name="DOE Joint Genome Institute"/>
            <person name="Ahrendt S."/>
            <person name="Looney B.P."/>
            <person name="Miyauchi S."/>
            <person name="Morin E."/>
            <person name="Drula E."/>
            <person name="Courty P.E."/>
            <person name="Chicoki N."/>
            <person name="Fauchery L."/>
            <person name="Kohler A."/>
            <person name="Kuo A."/>
            <person name="Labutti K."/>
            <person name="Pangilinan J."/>
            <person name="Lipzen A."/>
            <person name="Riley R."/>
            <person name="Andreopoulos W."/>
            <person name="He G."/>
            <person name="Johnson J."/>
            <person name="Barry K.W."/>
            <person name="Grigoriev I.V."/>
            <person name="Nagy L."/>
            <person name="Hibbett D."/>
            <person name="Henrissat B."/>
            <person name="Matheny P.B."/>
            <person name="Labbe J."/>
            <person name="Martin F."/>
        </authorList>
    </citation>
    <scope>NUCLEOTIDE SEQUENCE</scope>
    <source>
        <strain evidence="1">FP105234-sp</strain>
    </source>
</reference>
<dbReference type="EMBL" id="MU275853">
    <property type="protein sequence ID" value="KAI0051293.1"/>
    <property type="molecule type" value="Genomic_DNA"/>
</dbReference>
<dbReference type="Proteomes" id="UP000814033">
    <property type="component" value="Unassembled WGS sequence"/>
</dbReference>
<reference evidence="1" key="2">
    <citation type="journal article" date="2022" name="New Phytol.">
        <title>Evolutionary transition to the ectomycorrhizal habit in the genomes of a hyperdiverse lineage of mushroom-forming fungi.</title>
        <authorList>
            <person name="Looney B."/>
            <person name="Miyauchi S."/>
            <person name="Morin E."/>
            <person name="Drula E."/>
            <person name="Courty P.E."/>
            <person name="Kohler A."/>
            <person name="Kuo A."/>
            <person name="LaButti K."/>
            <person name="Pangilinan J."/>
            <person name="Lipzen A."/>
            <person name="Riley R."/>
            <person name="Andreopoulos W."/>
            <person name="He G."/>
            <person name="Johnson J."/>
            <person name="Nolan M."/>
            <person name="Tritt A."/>
            <person name="Barry K.W."/>
            <person name="Grigoriev I.V."/>
            <person name="Nagy L.G."/>
            <person name="Hibbett D."/>
            <person name="Henrissat B."/>
            <person name="Matheny P.B."/>
            <person name="Labbe J."/>
            <person name="Martin F.M."/>
        </authorList>
    </citation>
    <scope>NUCLEOTIDE SEQUENCE</scope>
    <source>
        <strain evidence="1">FP105234-sp</strain>
    </source>
</reference>
<gene>
    <name evidence="1" type="ORF">FA95DRAFT_1602768</name>
</gene>
<keyword evidence="1" id="KW-0378">Hydrolase</keyword>